<reference evidence="1 2" key="1">
    <citation type="submission" date="2016-07" db="EMBL/GenBank/DDBJ databases">
        <title>Pervasive Adenine N6-methylation of Active Genes in Fungi.</title>
        <authorList>
            <consortium name="DOE Joint Genome Institute"/>
            <person name="Mondo S.J."/>
            <person name="Dannebaum R.O."/>
            <person name="Kuo R.C."/>
            <person name="Labutti K."/>
            <person name="Haridas S."/>
            <person name="Kuo A."/>
            <person name="Salamov A."/>
            <person name="Ahrendt S.R."/>
            <person name="Lipzen A."/>
            <person name="Sullivan W."/>
            <person name="Andreopoulos W.B."/>
            <person name="Clum A."/>
            <person name="Lindquist E."/>
            <person name="Daum C."/>
            <person name="Ramamoorthy G.K."/>
            <person name="Gryganskyi A."/>
            <person name="Culley D."/>
            <person name="Magnuson J.K."/>
            <person name="James T.Y."/>
            <person name="O'Malley M.A."/>
            <person name="Stajich J.E."/>
            <person name="Spatafora J.W."/>
            <person name="Visel A."/>
            <person name="Grigoriev I.V."/>
        </authorList>
    </citation>
    <scope>NUCLEOTIDE SEQUENCE [LARGE SCALE GENOMIC DNA]</scope>
    <source>
        <strain evidence="1 2">CBS 931.73</strain>
    </source>
</reference>
<dbReference type="AlphaFoldDB" id="A0A1Y1WDZ8"/>
<proteinExistence type="predicted"/>
<gene>
    <name evidence="1" type="ORF">K493DRAFT_309269</name>
</gene>
<keyword evidence="2" id="KW-1185">Reference proteome</keyword>
<accession>A0A1Y1WDZ8</accession>
<protein>
    <submittedName>
        <fullName evidence="1">Uncharacterized protein</fullName>
    </submittedName>
</protein>
<dbReference type="Proteomes" id="UP000193498">
    <property type="component" value="Unassembled WGS sequence"/>
</dbReference>
<evidence type="ECO:0000313" key="2">
    <source>
        <dbReference type="Proteomes" id="UP000193498"/>
    </source>
</evidence>
<dbReference type="EMBL" id="MCFE01001066">
    <property type="protein sequence ID" value="ORX71759.1"/>
    <property type="molecule type" value="Genomic_DNA"/>
</dbReference>
<evidence type="ECO:0000313" key="1">
    <source>
        <dbReference type="EMBL" id="ORX71759.1"/>
    </source>
</evidence>
<sequence>MMMGKTYLLEFCVIYFTEQDKCCLLGMKFLSVSISVALVTQIIGTPIDECYGWSGVSVEPAADQKATLSSNDLVALKWTASGSGITNIREVDLFSAKDHQFLHTQYRSYPGISAAEGQLSFILTVPLCLQRDGRYYLEVYSSTAGQDMNCHAQTQVFELTPDPNGNFTGCP</sequence>
<organism evidence="1 2">
    <name type="scientific">Basidiobolus meristosporus CBS 931.73</name>
    <dbReference type="NCBI Taxonomy" id="1314790"/>
    <lineage>
        <taxon>Eukaryota</taxon>
        <taxon>Fungi</taxon>
        <taxon>Fungi incertae sedis</taxon>
        <taxon>Zoopagomycota</taxon>
        <taxon>Entomophthoromycotina</taxon>
        <taxon>Basidiobolomycetes</taxon>
        <taxon>Basidiobolales</taxon>
        <taxon>Basidiobolaceae</taxon>
        <taxon>Basidiobolus</taxon>
    </lineage>
</organism>
<name>A0A1Y1WDZ8_9FUNG</name>
<dbReference type="InParanoid" id="A0A1Y1WDZ8"/>
<comment type="caution">
    <text evidence="1">The sequence shown here is derived from an EMBL/GenBank/DDBJ whole genome shotgun (WGS) entry which is preliminary data.</text>
</comment>